<accession>A0A8H3W8L6</accession>
<comment type="caution">
    <text evidence="2">The sequence shown here is derived from an EMBL/GenBank/DDBJ whole genome shotgun (WGS) entry which is preliminary data.</text>
</comment>
<dbReference type="OrthoDB" id="3596450at2759"/>
<feature type="domain" description="2EXR" evidence="1">
    <location>
        <begin position="6"/>
        <end position="107"/>
    </location>
</feature>
<keyword evidence="3" id="KW-1185">Reference proteome</keyword>
<reference evidence="2 3" key="1">
    <citation type="submission" date="2019-12" db="EMBL/GenBank/DDBJ databases">
        <title>A genome sequence resource for the geographically widespread anthracnose pathogen Colletotrichum asianum.</title>
        <authorList>
            <person name="Meng Y."/>
        </authorList>
    </citation>
    <scope>NUCLEOTIDE SEQUENCE [LARGE SCALE GENOMIC DNA]</scope>
    <source>
        <strain evidence="2 3">ICMP 18580</strain>
    </source>
</reference>
<sequence length="320" mass="36262">MAAASFHRFLDLPAELRLQIWESVAYTAAQPRIHFMPIDEYTEEEFDRRWISGLLDLDGSGQADDVEIMPKTERSWAKDNDSAYLIDAGMWTACKESALVLINERHQSQSTRFGTFRDGVHDWVFDVDIRRDLLCFQLSNDADWNSGWGELPFWRTSWWPPSGICSIAVEYDSSWAVGVKLGMAADALDGMQYEPGPRGFFLSILAGWRDDSAPFIYLIDRSIRRRRKAPHNPGSSDEKYRSKGRTFGVVKGLRDVAEETLTSGMNAFNFLEAIGSVEGYWTWEKTNVAGISRSYYLDPEEAIPVLAITDEEDVGSLGNE</sequence>
<dbReference type="Pfam" id="PF20150">
    <property type="entry name" value="2EXR"/>
    <property type="match status" value="1"/>
</dbReference>
<evidence type="ECO:0000313" key="2">
    <source>
        <dbReference type="EMBL" id="KAF0322094.1"/>
    </source>
</evidence>
<dbReference type="InterPro" id="IPR045518">
    <property type="entry name" value="2EXR"/>
</dbReference>
<proteinExistence type="predicted"/>
<evidence type="ECO:0000313" key="3">
    <source>
        <dbReference type="Proteomes" id="UP000434172"/>
    </source>
</evidence>
<dbReference type="AlphaFoldDB" id="A0A8H3W8L6"/>
<organism evidence="2 3">
    <name type="scientific">Colletotrichum asianum</name>
    <dbReference type="NCBI Taxonomy" id="702518"/>
    <lineage>
        <taxon>Eukaryota</taxon>
        <taxon>Fungi</taxon>
        <taxon>Dikarya</taxon>
        <taxon>Ascomycota</taxon>
        <taxon>Pezizomycotina</taxon>
        <taxon>Sordariomycetes</taxon>
        <taxon>Hypocreomycetidae</taxon>
        <taxon>Glomerellales</taxon>
        <taxon>Glomerellaceae</taxon>
        <taxon>Colletotrichum</taxon>
        <taxon>Colletotrichum gloeosporioides species complex</taxon>
    </lineage>
</organism>
<protein>
    <recommendedName>
        <fullName evidence="1">2EXR domain-containing protein</fullName>
    </recommendedName>
</protein>
<gene>
    <name evidence="2" type="ORF">GQ607_010597</name>
</gene>
<dbReference type="EMBL" id="WOWK01000064">
    <property type="protein sequence ID" value="KAF0322094.1"/>
    <property type="molecule type" value="Genomic_DNA"/>
</dbReference>
<evidence type="ECO:0000259" key="1">
    <source>
        <dbReference type="Pfam" id="PF20150"/>
    </source>
</evidence>
<name>A0A8H3W8L6_9PEZI</name>
<dbReference type="Proteomes" id="UP000434172">
    <property type="component" value="Unassembled WGS sequence"/>
</dbReference>